<comment type="caution">
    <text evidence="4">The sequence shown here is derived from an EMBL/GenBank/DDBJ whole genome shotgun (WGS) entry which is preliminary data.</text>
</comment>
<name>A0A9W8M1M3_9FUNG</name>
<evidence type="ECO:0000259" key="3">
    <source>
        <dbReference type="PROSITE" id="PS51294"/>
    </source>
</evidence>
<accession>A0A9W8M1M3</accession>
<gene>
    <name evidence="4" type="ORF">GGH94_005062</name>
</gene>
<sequence>MFTMHMSSELKYRVSLTAKNYYSSSRGRVDWEGVSNELRMPIPKALEHFDESICGIRQRSLSEAQDWGIETLTALKSFTETYFQNCMSVDDWILVGKYMNICHSDCVAKMWALGKFRMTPILFEQITEYRDAGLLWPTICRNTLADCTPDILRIAYATSNKDTLYQSKRPKAKFRISKHQHWSREEDARLVELLSQYGNGNDVDWNYISKTLGHSKNACRYRRILLRPQIQGARGSSIDTDHGASSSESPSLGIDYLLN</sequence>
<dbReference type="InterPro" id="IPR017930">
    <property type="entry name" value="Myb_dom"/>
</dbReference>
<dbReference type="SUPFAM" id="SSF46689">
    <property type="entry name" value="Homeodomain-like"/>
    <property type="match status" value="1"/>
</dbReference>
<feature type="region of interest" description="Disordered" evidence="1">
    <location>
        <begin position="234"/>
        <end position="259"/>
    </location>
</feature>
<evidence type="ECO:0000313" key="4">
    <source>
        <dbReference type="EMBL" id="KAJ2861184.1"/>
    </source>
</evidence>
<evidence type="ECO:0008006" key="6">
    <source>
        <dbReference type="Google" id="ProtNLM"/>
    </source>
</evidence>
<dbReference type="InterPro" id="IPR001005">
    <property type="entry name" value="SANT/Myb"/>
</dbReference>
<dbReference type="SMART" id="SM00717">
    <property type="entry name" value="SANT"/>
    <property type="match status" value="1"/>
</dbReference>
<dbReference type="AlphaFoldDB" id="A0A9W8M1M3"/>
<dbReference type="Gene3D" id="1.10.10.60">
    <property type="entry name" value="Homeodomain-like"/>
    <property type="match status" value="1"/>
</dbReference>
<evidence type="ECO:0000259" key="2">
    <source>
        <dbReference type="PROSITE" id="PS50090"/>
    </source>
</evidence>
<dbReference type="InterPro" id="IPR009057">
    <property type="entry name" value="Homeodomain-like_sf"/>
</dbReference>
<keyword evidence="5" id="KW-1185">Reference proteome</keyword>
<dbReference type="PROSITE" id="PS50090">
    <property type="entry name" value="MYB_LIKE"/>
    <property type="match status" value="1"/>
</dbReference>
<evidence type="ECO:0000313" key="5">
    <source>
        <dbReference type="Proteomes" id="UP001140074"/>
    </source>
</evidence>
<dbReference type="EMBL" id="JANBUY010000241">
    <property type="protein sequence ID" value="KAJ2861184.1"/>
    <property type="molecule type" value="Genomic_DNA"/>
</dbReference>
<reference evidence="4" key="1">
    <citation type="submission" date="2022-07" db="EMBL/GenBank/DDBJ databases">
        <title>Phylogenomic reconstructions and comparative analyses of Kickxellomycotina fungi.</title>
        <authorList>
            <person name="Reynolds N.K."/>
            <person name="Stajich J.E."/>
            <person name="Barry K."/>
            <person name="Grigoriev I.V."/>
            <person name="Crous P."/>
            <person name="Smith M.E."/>
        </authorList>
    </citation>
    <scope>NUCLEOTIDE SEQUENCE</scope>
    <source>
        <strain evidence="4">RSA 476</strain>
    </source>
</reference>
<proteinExistence type="predicted"/>
<dbReference type="Proteomes" id="UP001140074">
    <property type="component" value="Unassembled WGS sequence"/>
</dbReference>
<dbReference type="PROSITE" id="PS51294">
    <property type="entry name" value="HTH_MYB"/>
    <property type="match status" value="1"/>
</dbReference>
<protein>
    <recommendedName>
        <fullName evidence="6">Myb-like domain-containing protein</fullName>
    </recommendedName>
</protein>
<feature type="domain" description="HTH myb-type" evidence="3">
    <location>
        <begin position="178"/>
        <end position="230"/>
    </location>
</feature>
<organism evidence="4 5">
    <name type="scientific">Coemansia aciculifera</name>
    <dbReference type="NCBI Taxonomy" id="417176"/>
    <lineage>
        <taxon>Eukaryota</taxon>
        <taxon>Fungi</taxon>
        <taxon>Fungi incertae sedis</taxon>
        <taxon>Zoopagomycota</taxon>
        <taxon>Kickxellomycotina</taxon>
        <taxon>Kickxellomycetes</taxon>
        <taxon>Kickxellales</taxon>
        <taxon>Kickxellaceae</taxon>
        <taxon>Coemansia</taxon>
    </lineage>
</organism>
<dbReference type="CDD" id="cd00167">
    <property type="entry name" value="SANT"/>
    <property type="match status" value="1"/>
</dbReference>
<feature type="domain" description="Myb-like" evidence="2">
    <location>
        <begin position="182"/>
        <end position="222"/>
    </location>
</feature>
<dbReference type="Pfam" id="PF13921">
    <property type="entry name" value="Myb_DNA-bind_6"/>
    <property type="match status" value="1"/>
</dbReference>
<evidence type="ECO:0000256" key="1">
    <source>
        <dbReference type="SAM" id="MobiDB-lite"/>
    </source>
</evidence>